<dbReference type="InterPro" id="IPR036047">
    <property type="entry name" value="F-box-like_dom_sf"/>
</dbReference>
<dbReference type="PROSITE" id="PS50181">
    <property type="entry name" value="FBOX"/>
    <property type="match status" value="1"/>
</dbReference>
<accession>A0AAD7B4S1</accession>
<dbReference type="AlphaFoldDB" id="A0AAD7B4S1"/>
<proteinExistence type="predicted"/>
<evidence type="ECO:0000313" key="2">
    <source>
        <dbReference type="EMBL" id="KAJ7609946.1"/>
    </source>
</evidence>
<organism evidence="2 3">
    <name type="scientific">Roridomyces roridus</name>
    <dbReference type="NCBI Taxonomy" id="1738132"/>
    <lineage>
        <taxon>Eukaryota</taxon>
        <taxon>Fungi</taxon>
        <taxon>Dikarya</taxon>
        <taxon>Basidiomycota</taxon>
        <taxon>Agaricomycotina</taxon>
        <taxon>Agaricomycetes</taxon>
        <taxon>Agaricomycetidae</taxon>
        <taxon>Agaricales</taxon>
        <taxon>Marasmiineae</taxon>
        <taxon>Mycenaceae</taxon>
        <taxon>Roridomyces</taxon>
    </lineage>
</organism>
<dbReference type="EMBL" id="JARKIF010000037">
    <property type="protein sequence ID" value="KAJ7609946.1"/>
    <property type="molecule type" value="Genomic_DNA"/>
</dbReference>
<evidence type="ECO:0000313" key="3">
    <source>
        <dbReference type="Proteomes" id="UP001221142"/>
    </source>
</evidence>
<comment type="caution">
    <text evidence="2">The sequence shown here is derived from an EMBL/GenBank/DDBJ whole genome shotgun (WGS) entry which is preliminary data.</text>
</comment>
<dbReference type="InterPro" id="IPR032675">
    <property type="entry name" value="LRR_dom_sf"/>
</dbReference>
<dbReference type="SUPFAM" id="SSF52058">
    <property type="entry name" value="L domain-like"/>
    <property type="match status" value="1"/>
</dbReference>
<reference evidence="2" key="1">
    <citation type="submission" date="2023-03" db="EMBL/GenBank/DDBJ databases">
        <title>Massive genome expansion in bonnet fungi (Mycena s.s.) driven by repeated elements and novel gene families across ecological guilds.</title>
        <authorList>
            <consortium name="Lawrence Berkeley National Laboratory"/>
            <person name="Harder C.B."/>
            <person name="Miyauchi S."/>
            <person name="Viragh M."/>
            <person name="Kuo A."/>
            <person name="Thoen E."/>
            <person name="Andreopoulos B."/>
            <person name="Lu D."/>
            <person name="Skrede I."/>
            <person name="Drula E."/>
            <person name="Henrissat B."/>
            <person name="Morin E."/>
            <person name="Kohler A."/>
            <person name="Barry K."/>
            <person name="LaButti K."/>
            <person name="Morin E."/>
            <person name="Salamov A."/>
            <person name="Lipzen A."/>
            <person name="Mereny Z."/>
            <person name="Hegedus B."/>
            <person name="Baldrian P."/>
            <person name="Stursova M."/>
            <person name="Weitz H."/>
            <person name="Taylor A."/>
            <person name="Grigoriev I.V."/>
            <person name="Nagy L.G."/>
            <person name="Martin F."/>
            <person name="Kauserud H."/>
        </authorList>
    </citation>
    <scope>NUCLEOTIDE SEQUENCE</scope>
    <source>
        <strain evidence="2">9284</strain>
    </source>
</reference>
<dbReference type="SUPFAM" id="SSF81383">
    <property type="entry name" value="F-box domain"/>
    <property type="match status" value="1"/>
</dbReference>
<feature type="domain" description="F-box" evidence="1">
    <location>
        <begin position="43"/>
        <end position="94"/>
    </location>
</feature>
<gene>
    <name evidence="2" type="ORF">FB45DRAFT_340649</name>
</gene>
<dbReference type="Gene3D" id="3.80.10.10">
    <property type="entry name" value="Ribonuclease Inhibitor"/>
    <property type="match status" value="1"/>
</dbReference>
<evidence type="ECO:0000259" key="1">
    <source>
        <dbReference type="PROSITE" id="PS50181"/>
    </source>
</evidence>
<dbReference type="InterPro" id="IPR001810">
    <property type="entry name" value="F-box_dom"/>
</dbReference>
<name>A0AAD7B4S1_9AGAR</name>
<dbReference type="Pfam" id="PF12937">
    <property type="entry name" value="F-box-like"/>
    <property type="match status" value="1"/>
</dbReference>
<keyword evidence="3" id="KW-1185">Reference proteome</keyword>
<dbReference type="Proteomes" id="UP001221142">
    <property type="component" value="Unassembled WGS sequence"/>
</dbReference>
<protein>
    <recommendedName>
        <fullName evidence="1">F-box domain-containing protein</fullName>
    </recommendedName>
</protein>
<sequence>MSDSELRTEIALLDQELPELDAQIALVRTKRDRASELLLQALAYPVLSLPNEITSEIFIQYIDVDERRSPLRLTWVCREWRELAHSCCRLWTSFDSKFYAVNCMPFWLRRSGGLPLDLQIDLPASPSEAQAIVEDLCNYSAQWRTVSLRSTSLISFPASLHGPFPFLEKLQLPSGYETSTPSVFLNAPRLREVSASPAYSWLERLPWVQLKVLDLSSESAATCIAILHCAPHLEELQLSFDPETLNLLPPPTKMLVLPRLSTLSLQPALCFGILEYLTVPALQSFTTDVDDSGGRRQLLSFAQLVARSKCVVRELTLNMCFTANEECAFNEWIQNGAF</sequence>
<dbReference type="Gene3D" id="1.20.1280.50">
    <property type="match status" value="1"/>
</dbReference>